<sequence length="72" mass="7943">MRDAGATASCSQAGTFDFLTLTTTARSSEARWVFSMYLRPSFLAPEAAAKLRPIRSRAAPRISITRHGRNEL</sequence>
<organism evidence="1 2">
    <name type="scientific">Rathayibacter tanaceti</name>
    <dbReference type="NCBI Taxonomy" id="1671680"/>
    <lineage>
        <taxon>Bacteria</taxon>
        <taxon>Bacillati</taxon>
        <taxon>Actinomycetota</taxon>
        <taxon>Actinomycetes</taxon>
        <taxon>Micrococcales</taxon>
        <taxon>Microbacteriaceae</taxon>
        <taxon>Rathayibacter</taxon>
    </lineage>
</organism>
<dbReference type="RefSeq" id="WP_068210480.1">
    <property type="nucleotide sequence ID" value="NZ_LIIN01000045.1"/>
</dbReference>
<proteinExistence type="predicted"/>
<protein>
    <submittedName>
        <fullName evidence="1">Uncharacterized protein</fullName>
    </submittedName>
</protein>
<comment type="caution">
    <text evidence="1">The sequence shown here is derived from an EMBL/GenBank/DDBJ whole genome shotgun (WGS) entry which is preliminary data.</text>
</comment>
<dbReference type="AlphaFoldDB" id="A0A166HXF3"/>
<dbReference type="EMBL" id="LIIN01000045">
    <property type="protein sequence ID" value="KZX21301.1"/>
    <property type="molecule type" value="Genomic_DNA"/>
</dbReference>
<gene>
    <name evidence="1" type="ORF">ACH61_01576</name>
</gene>
<accession>A0A166HXF3</accession>
<name>A0A166HXF3_9MICO</name>
<keyword evidence="2" id="KW-1185">Reference proteome</keyword>
<dbReference type="Proteomes" id="UP000076717">
    <property type="component" value="Unassembled WGS sequence"/>
</dbReference>
<evidence type="ECO:0000313" key="1">
    <source>
        <dbReference type="EMBL" id="KZX21301.1"/>
    </source>
</evidence>
<evidence type="ECO:0000313" key="2">
    <source>
        <dbReference type="Proteomes" id="UP000076717"/>
    </source>
</evidence>
<reference evidence="1 2" key="1">
    <citation type="submission" date="2015-08" db="EMBL/GenBank/DDBJ databases">
        <title>Draft Genome Sequence of Rathayibacter sp. Strain VKM Ac-2596 Isolated from Leaf Gall Induced by Plant-Parasitic Nematodes.</title>
        <authorList>
            <person name="Vasilenko O.V."/>
            <person name="Starodumova I.P."/>
            <person name="Tarlachkov S.V."/>
            <person name="Dorofeeva L.V."/>
            <person name="Evtushenko L.I."/>
        </authorList>
    </citation>
    <scope>NUCLEOTIDE SEQUENCE [LARGE SCALE GENOMIC DNA]</scope>
    <source>
        <strain evidence="1 2">VKM Ac-2596</strain>
    </source>
</reference>